<feature type="domain" description="MsrB" evidence="8">
    <location>
        <begin position="42"/>
        <end position="164"/>
    </location>
</feature>
<dbReference type="GO" id="GO:0005737">
    <property type="term" value="C:cytoplasm"/>
    <property type="evidence" value="ECO:0007669"/>
    <property type="project" value="TreeGrafter"/>
</dbReference>
<sequence>MFLSCGSERKAEDSQKTEATPIKVYSAQKGDYIMSETVVKTDQEWKKLLTPEQYDIMREKGTEPAFTGKYDHFYENGIYSCAACGLDLYKSEDKFDSKTGWPSFTAPIAPENIIKRPDKSLFTTCTEVLCRWCGSHLGHVFNDGPKPTGLRYCMNSAALKFVATGK</sequence>
<evidence type="ECO:0000256" key="7">
    <source>
        <dbReference type="ARBA" id="ARBA00048488"/>
    </source>
</evidence>
<evidence type="ECO:0000256" key="4">
    <source>
        <dbReference type="ARBA" id="ARBA00022723"/>
    </source>
</evidence>
<keyword evidence="5" id="KW-0862">Zinc</keyword>
<evidence type="ECO:0000256" key="6">
    <source>
        <dbReference type="ARBA" id="ARBA00023002"/>
    </source>
</evidence>
<evidence type="ECO:0000256" key="1">
    <source>
        <dbReference type="ARBA" id="ARBA00001947"/>
    </source>
</evidence>
<accession>E1YEX7</accession>
<dbReference type="GO" id="GO:0046872">
    <property type="term" value="F:metal ion binding"/>
    <property type="evidence" value="ECO:0007669"/>
    <property type="project" value="UniProtKB-KW"/>
</dbReference>
<evidence type="ECO:0000256" key="5">
    <source>
        <dbReference type="ARBA" id="ARBA00022833"/>
    </source>
</evidence>
<dbReference type="SUPFAM" id="SSF51316">
    <property type="entry name" value="Mss4-like"/>
    <property type="match status" value="1"/>
</dbReference>
<comment type="catalytic activity">
    <reaction evidence="7">
        <text>L-methionyl-[protein] + [thioredoxin]-disulfide + H2O = L-methionyl-(R)-S-oxide-[protein] + [thioredoxin]-dithiol</text>
        <dbReference type="Rhea" id="RHEA:24164"/>
        <dbReference type="Rhea" id="RHEA-COMP:10698"/>
        <dbReference type="Rhea" id="RHEA-COMP:10700"/>
        <dbReference type="Rhea" id="RHEA-COMP:12313"/>
        <dbReference type="Rhea" id="RHEA-COMP:12314"/>
        <dbReference type="ChEBI" id="CHEBI:15377"/>
        <dbReference type="ChEBI" id="CHEBI:16044"/>
        <dbReference type="ChEBI" id="CHEBI:29950"/>
        <dbReference type="ChEBI" id="CHEBI:45764"/>
        <dbReference type="ChEBI" id="CHEBI:50058"/>
        <dbReference type="EC" id="1.8.4.12"/>
    </reaction>
</comment>
<proteinExistence type="inferred from homology"/>
<dbReference type="GO" id="GO:0006979">
    <property type="term" value="P:response to oxidative stress"/>
    <property type="evidence" value="ECO:0007669"/>
    <property type="project" value="InterPro"/>
</dbReference>
<protein>
    <recommendedName>
        <fullName evidence="3">peptide-methionine (R)-S-oxide reductase</fullName>
        <ecNumber evidence="3">1.8.4.12</ecNumber>
    </recommendedName>
</protein>
<dbReference type="Gene3D" id="2.170.150.20">
    <property type="entry name" value="Peptide methionine sulfoxide reductase"/>
    <property type="match status" value="1"/>
</dbReference>
<dbReference type="GO" id="GO:0033743">
    <property type="term" value="F:peptide-methionine (R)-S-oxide reductase activity"/>
    <property type="evidence" value="ECO:0007669"/>
    <property type="project" value="UniProtKB-EC"/>
</dbReference>
<evidence type="ECO:0000259" key="8">
    <source>
        <dbReference type="PROSITE" id="PS51790"/>
    </source>
</evidence>
<comment type="similarity">
    <text evidence="2">Belongs to the MsrB Met sulfoxide reductase family.</text>
</comment>
<evidence type="ECO:0000256" key="3">
    <source>
        <dbReference type="ARBA" id="ARBA00012499"/>
    </source>
</evidence>
<evidence type="ECO:0000313" key="9">
    <source>
        <dbReference type="EMBL" id="CBX29121.1"/>
    </source>
</evidence>
<dbReference type="PANTHER" id="PTHR10173:SF52">
    <property type="entry name" value="METHIONINE-R-SULFOXIDE REDUCTASE B1"/>
    <property type="match status" value="1"/>
</dbReference>
<dbReference type="InterPro" id="IPR002579">
    <property type="entry name" value="Met_Sox_Rdtase_MsrB_dom"/>
</dbReference>
<reference evidence="9" key="1">
    <citation type="journal article" date="2011" name="Environ. Microbiol.">
        <title>Genomic insights into the metabolic potential of the polycyclic aromatic hydrocarbon degrading sulfate-reducing Deltaproteobacterium N47.</title>
        <authorList>
            <person name="Bergmann F."/>
            <person name="Selesi D."/>
            <person name="Weinmaier T."/>
            <person name="Tischler P."/>
            <person name="Rattei T."/>
            <person name="Meckenstock R.U."/>
        </authorList>
    </citation>
    <scope>NUCLEOTIDE SEQUENCE</scope>
</reference>
<keyword evidence="4" id="KW-0479">Metal-binding</keyword>
<dbReference type="GO" id="GO:0030091">
    <property type="term" value="P:protein repair"/>
    <property type="evidence" value="ECO:0007669"/>
    <property type="project" value="InterPro"/>
</dbReference>
<comment type="cofactor">
    <cofactor evidence="1">
        <name>Zn(2+)</name>
        <dbReference type="ChEBI" id="CHEBI:29105"/>
    </cofactor>
</comment>
<dbReference type="Pfam" id="PF01641">
    <property type="entry name" value="SelR"/>
    <property type="match status" value="1"/>
</dbReference>
<evidence type="ECO:0000256" key="2">
    <source>
        <dbReference type="ARBA" id="ARBA00007174"/>
    </source>
</evidence>
<dbReference type="PROSITE" id="PS51790">
    <property type="entry name" value="MSRB"/>
    <property type="match status" value="1"/>
</dbReference>
<organism evidence="9">
    <name type="scientific">uncultured Desulfobacterium sp</name>
    <dbReference type="NCBI Taxonomy" id="201089"/>
    <lineage>
        <taxon>Bacteria</taxon>
        <taxon>Pseudomonadati</taxon>
        <taxon>Thermodesulfobacteriota</taxon>
        <taxon>Desulfobacteria</taxon>
        <taxon>Desulfobacterales</taxon>
        <taxon>Desulfobacteriaceae</taxon>
        <taxon>Desulfobacterium</taxon>
        <taxon>environmental samples</taxon>
    </lineage>
</organism>
<dbReference type="NCBIfam" id="TIGR00357">
    <property type="entry name" value="peptide-methionine (R)-S-oxide reductase MsrB"/>
    <property type="match status" value="1"/>
</dbReference>
<keyword evidence="6" id="KW-0560">Oxidoreductase</keyword>
<dbReference type="EC" id="1.8.4.12" evidence="3"/>
<dbReference type="EMBL" id="FR695872">
    <property type="protein sequence ID" value="CBX29121.1"/>
    <property type="molecule type" value="Genomic_DNA"/>
</dbReference>
<dbReference type="InterPro" id="IPR028427">
    <property type="entry name" value="Met_Sox_Rdtase_MsrB"/>
</dbReference>
<dbReference type="PANTHER" id="PTHR10173">
    <property type="entry name" value="METHIONINE SULFOXIDE REDUCTASE"/>
    <property type="match status" value="1"/>
</dbReference>
<dbReference type="AlphaFoldDB" id="E1YEX7"/>
<dbReference type="InterPro" id="IPR011057">
    <property type="entry name" value="Mss4-like_sf"/>
</dbReference>
<gene>
    <name evidence="9" type="ORF">N47_J01020</name>
</gene>
<name>E1YEX7_9BACT</name>
<dbReference type="FunFam" id="2.170.150.20:FF:000001">
    <property type="entry name" value="Peptide methionine sulfoxide reductase MsrB"/>
    <property type="match status" value="1"/>
</dbReference>